<dbReference type="InterPro" id="IPR011991">
    <property type="entry name" value="ArsR-like_HTH"/>
</dbReference>
<evidence type="ECO:0000313" key="6">
    <source>
        <dbReference type="Proteomes" id="UP000040453"/>
    </source>
</evidence>
<dbReference type="GO" id="GO:0043200">
    <property type="term" value="P:response to amino acid"/>
    <property type="evidence" value="ECO:0007669"/>
    <property type="project" value="TreeGrafter"/>
</dbReference>
<dbReference type="RefSeq" id="WP_084612932.1">
    <property type="nucleotide sequence ID" value="NZ_CDGG01000001.1"/>
</dbReference>
<dbReference type="CDD" id="cd00090">
    <property type="entry name" value="HTH_ARSR"/>
    <property type="match status" value="1"/>
</dbReference>
<dbReference type="EMBL" id="CDGG01000001">
    <property type="protein sequence ID" value="CEI82680.1"/>
    <property type="molecule type" value="Genomic_DNA"/>
</dbReference>
<dbReference type="PRINTS" id="PR00033">
    <property type="entry name" value="HTHASNC"/>
</dbReference>
<dbReference type="STRING" id="545501.BN997_02565"/>
<dbReference type="FunFam" id="1.10.10.10:FF:000186">
    <property type="entry name" value="AsnC family transcriptional regulator"/>
    <property type="match status" value="1"/>
</dbReference>
<dbReference type="GO" id="GO:0005829">
    <property type="term" value="C:cytosol"/>
    <property type="evidence" value="ECO:0007669"/>
    <property type="project" value="TreeGrafter"/>
</dbReference>
<keyword evidence="1" id="KW-0805">Transcription regulation</keyword>
<evidence type="ECO:0000256" key="3">
    <source>
        <dbReference type="ARBA" id="ARBA00023163"/>
    </source>
</evidence>
<evidence type="ECO:0000256" key="1">
    <source>
        <dbReference type="ARBA" id="ARBA00023015"/>
    </source>
</evidence>
<dbReference type="PANTHER" id="PTHR30154">
    <property type="entry name" value="LEUCINE-RESPONSIVE REGULATORY PROTEIN"/>
    <property type="match status" value="1"/>
</dbReference>
<dbReference type="InterPro" id="IPR036390">
    <property type="entry name" value="WH_DNA-bd_sf"/>
</dbReference>
<dbReference type="Gene3D" id="3.30.70.920">
    <property type="match status" value="1"/>
</dbReference>
<keyword evidence="2" id="KW-0238">DNA-binding</keyword>
<keyword evidence="6" id="KW-1185">Reference proteome</keyword>
<protein>
    <submittedName>
        <fullName evidence="5">HTH-type transcriptional regulator LrpC</fullName>
    </submittedName>
</protein>
<dbReference type="Proteomes" id="UP000040453">
    <property type="component" value="Unassembled WGS sequence"/>
</dbReference>
<sequence>MPKHLMNKKLFSYDFNKSEIDEINFKILQELQLEPRLTMTELGRRVGLSSPSVTERVRRLEESEVIKGYSLDLNPAALGLPIGVYIRIRPNSGKLSIIAELALSIPEVVECHRITGEDCFILKVYIPAIDQLDRILDQFLLYGSTTTTIIQSSPVTMKSLPIEEIDENVGK</sequence>
<feature type="domain" description="HTH asnC-type" evidence="4">
    <location>
        <begin position="20"/>
        <end position="81"/>
    </location>
</feature>
<dbReference type="PANTHER" id="PTHR30154:SF53">
    <property type="entry name" value="HTH-TYPE TRANSCRIPTIONAL REGULATOR LRPC"/>
    <property type="match status" value="1"/>
</dbReference>
<accession>A0A0A1MBF2</accession>
<dbReference type="AlphaFoldDB" id="A0A0A1MBF2"/>
<dbReference type="SUPFAM" id="SSF46785">
    <property type="entry name" value="Winged helix' DNA-binding domain"/>
    <property type="match status" value="1"/>
</dbReference>
<evidence type="ECO:0000256" key="2">
    <source>
        <dbReference type="ARBA" id="ARBA00023125"/>
    </source>
</evidence>
<keyword evidence="3" id="KW-0804">Transcription</keyword>
<dbReference type="SMART" id="SM00344">
    <property type="entry name" value="HTH_ASNC"/>
    <property type="match status" value="1"/>
</dbReference>
<gene>
    <name evidence="5" type="primary">lrpC_1</name>
    <name evidence="5" type="ORF">BN997_02565</name>
</gene>
<dbReference type="InterPro" id="IPR019887">
    <property type="entry name" value="Tscrpt_reg_AsnC/Lrp_C"/>
</dbReference>
<name>A0A0A1MBF2_9BACI</name>
<evidence type="ECO:0000259" key="4">
    <source>
        <dbReference type="PROSITE" id="PS50956"/>
    </source>
</evidence>
<dbReference type="Pfam" id="PF01037">
    <property type="entry name" value="AsnC_trans_reg"/>
    <property type="match status" value="1"/>
</dbReference>
<dbReference type="InterPro" id="IPR036388">
    <property type="entry name" value="WH-like_DNA-bd_sf"/>
</dbReference>
<dbReference type="PROSITE" id="PS50956">
    <property type="entry name" value="HTH_ASNC_2"/>
    <property type="match status" value="1"/>
</dbReference>
<dbReference type="SUPFAM" id="SSF54909">
    <property type="entry name" value="Dimeric alpha+beta barrel"/>
    <property type="match status" value="1"/>
</dbReference>
<dbReference type="InterPro" id="IPR019888">
    <property type="entry name" value="Tscrpt_reg_AsnC-like"/>
</dbReference>
<reference evidence="5 6" key="1">
    <citation type="submission" date="2014-11" db="EMBL/GenBank/DDBJ databases">
        <authorList>
            <person name="Urmite Genomes Urmite Genomes"/>
        </authorList>
    </citation>
    <scope>NUCLEOTIDE SEQUENCE [LARGE SCALE GENOMIC DNA]</scope>
    <source>
        <strain evidence="5 6">Oc5</strain>
    </source>
</reference>
<dbReference type="InterPro" id="IPR011008">
    <property type="entry name" value="Dimeric_a/b-barrel"/>
</dbReference>
<dbReference type="Pfam" id="PF13412">
    <property type="entry name" value="HTH_24"/>
    <property type="match status" value="1"/>
</dbReference>
<evidence type="ECO:0000313" key="5">
    <source>
        <dbReference type="EMBL" id="CEI82680.1"/>
    </source>
</evidence>
<organism evidence="5 6">
    <name type="scientific">Oceanobacillus oncorhynchi</name>
    <dbReference type="NCBI Taxonomy" id="545501"/>
    <lineage>
        <taxon>Bacteria</taxon>
        <taxon>Bacillati</taxon>
        <taxon>Bacillota</taxon>
        <taxon>Bacilli</taxon>
        <taxon>Bacillales</taxon>
        <taxon>Bacillaceae</taxon>
        <taxon>Oceanobacillus</taxon>
    </lineage>
</organism>
<proteinExistence type="predicted"/>
<dbReference type="InterPro" id="IPR000485">
    <property type="entry name" value="AsnC-type_HTH_dom"/>
</dbReference>
<dbReference type="GO" id="GO:0043565">
    <property type="term" value="F:sequence-specific DNA binding"/>
    <property type="evidence" value="ECO:0007669"/>
    <property type="project" value="InterPro"/>
</dbReference>
<dbReference type="Gene3D" id="1.10.10.10">
    <property type="entry name" value="Winged helix-like DNA-binding domain superfamily/Winged helix DNA-binding domain"/>
    <property type="match status" value="1"/>
</dbReference>